<dbReference type="PROSITE" id="PS00636">
    <property type="entry name" value="DNAJ_1"/>
    <property type="match status" value="1"/>
</dbReference>
<dbReference type="InterPro" id="IPR018253">
    <property type="entry name" value="DnaJ_domain_CS"/>
</dbReference>
<comment type="caution">
    <text evidence="7">The sequence shown here is derived from an EMBL/GenBank/DDBJ whole genome shotgun (WGS) entry which is preliminary data.</text>
</comment>
<accession>A0A7I8VXA3</accession>
<dbReference type="EMBL" id="CAJFCJ010000013">
    <property type="protein sequence ID" value="CAD5120991.1"/>
    <property type="molecule type" value="Genomic_DNA"/>
</dbReference>
<dbReference type="Pfam" id="PF00226">
    <property type="entry name" value="DnaJ"/>
    <property type="match status" value="1"/>
</dbReference>
<keyword evidence="4" id="KW-0143">Chaperone</keyword>
<evidence type="ECO:0000313" key="7">
    <source>
        <dbReference type="EMBL" id="CAD5120991.1"/>
    </source>
</evidence>
<evidence type="ECO:0000256" key="5">
    <source>
        <dbReference type="ARBA" id="ARBA00023288"/>
    </source>
</evidence>
<dbReference type="PANTHER" id="PTHR44027">
    <property type="entry name" value="DNAJ HOMOLOG SUBFAMILY C MEMBER 5 HOMOLOG"/>
    <property type="match status" value="1"/>
</dbReference>
<dbReference type="SMART" id="SM00271">
    <property type="entry name" value="DnaJ"/>
    <property type="match status" value="1"/>
</dbReference>
<keyword evidence="3" id="KW-0564">Palmitate</keyword>
<dbReference type="InterPro" id="IPR036869">
    <property type="entry name" value="J_dom_sf"/>
</dbReference>
<dbReference type="PRINTS" id="PR00625">
    <property type="entry name" value="JDOMAIN"/>
</dbReference>
<dbReference type="AlphaFoldDB" id="A0A7I8VXA3"/>
<evidence type="ECO:0000256" key="1">
    <source>
        <dbReference type="ARBA" id="ARBA00004635"/>
    </source>
</evidence>
<keyword evidence="2" id="KW-0472">Membrane</keyword>
<evidence type="ECO:0000259" key="6">
    <source>
        <dbReference type="PROSITE" id="PS50076"/>
    </source>
</evidence>
<dbReference type="InterPro" id="IPR051434">
    <property type="entry name" value="DnaJ_C_subfamily_member5"/>
</dbReference>
<comment type="subcellular location">
    <subcellularLocation>
        <location evidence="1">Membrane</location>
        <topology evidence="1">Lipid-anchor</topology>
    </subcellularLocation>
</comment>
<feature type="domain" description="J" evidence="6">
    <location>
        <begin position="16"/>
        <end position="81"/>
    </location>
</feature>
<evidence type="ECO:0000256" key="2">
    <source>
        <dbReference type="ARBA" id="ARBA00023136"/>
    </source>
</evidence>
<evidence type="ECO:0000256" key="4">
    <source>
        <dbReference type="ARBA" id="ARBA00023186"/>
    </source>
</evidence>
<dbReference type="SUPFAM" id="SSF46565">
    <property type="entry name" value="Chaperone J-domain"/>
    <property type="match status" value="1"/>
</dbReference>
<dbReference type="Proteomes" id="UP000549394">
    <property type="component" value="Unassembled WGS sequence"/>
</dbReference>
<proteinExistence type="predicted"/>
<evidence type="ECO:0000256" key="3">
    <source>
        <dbReference type="ARBA" id="ARBA00023139"/>
    </source>
</evidence>
<sequence>MTTPLNKEANLGNPKELYDILKLRYDCTQDGIKKAYRQLAFKYHPNRNPNNLAATEMFKEINYAHSILSDAKTKEIYDRYGQTGLQVANQFGEDNVNAYLFISYTKIMPRCKFVSCGLVMLQYFGRNRFCSCNFCCRQYKLESFLNRDSRDYESSSDSDSWCESLLEDDEVNYDFSNLRLSFHKDKH</sequence>
<reference evidence="7 8" key="1">
    <citation type="submission" date="2020-08" db="EMBL/GenBank/DDBJ databases">
        <authorList>
            <person name="Hejnol A."/>
        </authorList>
    </citation>
    <scope>NUCLEOTIDE SEQUENCE [LARGE SCALE GENOMIC DNA]</scope>
</reference>
<dbReference type="OrthoDB" id="445556at2759"/>
<evidence type="ECO:0000313" key="8">
    <source>
        <dbReference type="Proteomes" id="UP000549394"/>
    </source>
</evidence>
<dbReference type="InterPro" id="IPR001623">
    <property type="entry name" value="DnaJ_domain"/>
</dbReference>
<dbReference type="GO" id="GO:0016020">
    <property type="term" value="C:membrane"/>
    <property type="evidence" value="ECO:0007669"/>
    <property type="project" value="UniProtKB-SubCell"/>
</dbReference>
<name>A0A7I8VXA3_9ANNE</name>
<keyword evidence="5" id="KW-0449">Lipoprotein</keyword>
<dbReference type="GO" id="GO:0005737">
    <property type="term" value="C:cytoplasm"/>
    <property type="evidence" value="ECO:0007669"/>
    <property type="project" value="UniProtKB-ARBA"/>
</dbReference>
<dbReference type="PROSITE" id="PS50076">
    <property type="entry name" value="DNAJ_2"/>
    <property type="match status" value="1"/>
</dbReference>
<gene>
    <name evidence="7" type="ORF">DGYR_LOCUS8996</name>
</gene>
<keyword evidence="8" id="KW-1185">Reference proteome</keyword>
<protein>
    <submittedName>
        <fullName evidence="7">DgyrCDS9535</fullName>
    </submittedName>
</protein>
<dbReference type="PANTHER" id="PTHR44027:SF7">
    <property type="entry name" value="DNAJ HOMOLOG SUBFAMILY C MEMBER 5 HOMOLOG"/>
    <property type="match status" value="1"/>
</dbReference>
<dbReference type="CDD" id="cd06257">
    <property type="entry name" value="DnaJ"/>
    <property type="match status" value="1"/>
</dbReference>
<dbReference type="Gene3D" id="1.10.287.110">
    <property type="entry name" value="DnaJ domain"/>
    <property type="match status" value="1"/>
</dbReference>
<organism evidence="7 8">
    <name type="scientific">Dimorphilus gyrociliatus</name>
    <dbReference type="NCBI Taxonomy" id="2664684"/>
    <lineage>
        <taxon>Eukaryota</taxon>
        <taxon>Metazoa</taxon>
        <taxon>Spiralia</taxon>
        <taxon>Lophotrochozoa</taxon>
        <taxon>Annelida</taxon>
        <taxon>Polychaeta</taxon>
        <taxon>Polychaeta incertae sedis</taxon>
        <taxon>Dinophilidae</taxon>
        <taxon>Dimorphilus</taxon>
    </lineage>
</organism>